<dbReference type="RefSeq" id="WP_091479877.1">
    <property type="nucleotide sequence ID" value="NZ_FOTR01000001.1"/>
</dbReference>
<feature type="signal peptide" evidence="2">
    <location>
        <begin position="1"/>
        <end position="24"/>
    </location>
</feature>
<feature type="domain" description="Intracellular proteinase inhibitor BsuPI" evidence="3">
    <location>
        <begin position="59"/>
        <end position="154"/>
    </location>
</feature>
<evidence type="ECO:0000313" key="4">
    <source>
        <dbReference type="EMBL" id="SFL37131.1"/>
    </source>
</evidence>
<dbReference type="STRING" id="334253.SAMN04487943_101218"/>
<feature type="chain" id="PRO_5011664726" evidence="2">
    <location>
        <begin position="25"/>
        <end position="280"/>
    </location>
</feature>
<dbReference type="Gene3D" id="2.60.40.2360">
    <property type="entry name" value="Intracellular proteinase inhibitor BsuPI"/>
    <property type="match status" value="1"/>
</dbReference>
<dbReference type="PROSITE" id="PS51257">
    <property type="entry name" value="PROKAR_LIPOPROTEIN"/>
    <property type="match status" value="1"/>
</dbReference>
<dbReference type="Proteomes" id="UP000198565">
    <property type="component" value="Unassembled WGS sequence"/>
</dbReference>
<dbReference type="EMBL" id="FOTR01000001">
    <property type="protein sequence ID" value="SFL37131.1"/>
    <property type="molecule type" value="Genomic_DNA"/>
</dbReference>
<dbReference type="Pfam" id="PF12690">
    <property type="entry name" value="BsuPI"/>
    <property type="match status" value="1"/>
</dbReference>
<evidence type="ECO:0000259" key="3">
    <source>
        <dbReference type="Pfam" id="PF12690"/>
    </source>
</evidence>
<sequence length="280" mass="31467">MKKYFSLISIILMFLLMACGTADVNQEETTGSEPEDTPVDSTEEESSETEDLSAIMENLDLQVAAEQQGTSIDFTFQLINQNEDTVDFMFTSSQQFEIKLFQEDELIYQYSDGKMFTQALAEESLAPGEAKNWTESWESSEPLEPGEYEVEMTLIPAEINGQEIDGEPLQQTITITLEEMESDNSTEGPFRSVESEGKNGEYIVTGEVDTSVGVTYYEVEDGHNYLIEQTEIPVEGDGWQEFEINVSIAEDLLPQNGAVVMLLYTEERSEQMPVQLEVTP</sequence>
<evidence type="ECO:0000256" key="1">
    <source>
        <dbReference type="SAM" id="MobiDB-lite"/>
    </source>
</evidence>
<dbReference type="InterPro" id="IPR038144">
    <property type="entry name" value="IPI"/>
</dbReference>
<organism evidence="4 5">
    <name type="scientific">Gracilibacillus orientalis</name>
    <dbReference type="NCBI Taxonomy" id="334253"/>
    <lineage>
        <taxon>Bacteria</taxon>
        <taxon>Bacillati</taxon>
        <taxon>Bacillota</taxon>
        <taxon>Bacilli</taxon>
        <taxon>Bacillales</taxon>
        <taxon>Bacillaceae</taxon>
        <taxon>Gracilibacillus</taxon>
    </lineage>
</organism>
<feature type="compositionally biased region" description="Acidic residues" evidence="1">
    <location>
        <begin position="33"/>
        <end position="51"/>
    </location>
</feature>
<dbReference type="AlphaFoldDB" id="A0A1I4H6X0"/>
<dbReference type="OrthoDB" id="1357684at2"/>
<accession>A0A1I4H6X0</accession>
<reference evidence="5" key="1">
    <citation type="submission" date="2016-10" db="EMBL/GenBank/DDBJ databases">
        <authorList>
            <person name="Varghese N."/>
            <person name="Submissions S."/>
        </authorList>
    </citation>
    <scope>NUCLEOTIDE SEQUENCE [LARGE SCALE GENOMIC DNA]</scope>
    <source>
        <strain evidence="5">CGMCC 1.4250</strain>
    </source>
</reference>
<gene>
    <name evidence="4" type="ORF">SAMN04487943_101218</name>
</gene>
<keyword evidence="5" id="KW-1185">Reference proteome</keyword>
<evidence type="ECO:0000313" key="5">
    <source>
        <dbReference type="Proteomes" id="UP000198565"/>
    </source>
</evidence>
<feature type="region of interest" description="Disordered" evidence="1">
    <location>
        <begin position="25"/>
        <end position="51"/>
    </location>
</feature>
<keyword evidence="2" id="KW-0732">Signal</keyword>
<name>A0A1I4H6X0_9BACI</name>
<dbReference type="InterPro" id="IPR020481">
    <property type="entry name" value="Intracell_prot_inh_BsuPI"/>
</dbReference>
<proteinExistence type="predicted"/>
<evidence type="ECO:0000256" key="2">
    <source>
        <dbReference type="SAM" id="SignalP"/>
    </source>
</evidence>
<protein>
    <submittedName>
        <fullName evidence="4">Intracellular proteinase inhibitor</fullName>
    </submittedName>
</protein>